<dbReference type="Proteomes" id="UP000054217">
    <property type="component" value="Unassembled WGS sequence"/>
</dbReference>
<dbReference type="EMBL" id="KN831966">
    <property type="protein sequence ID" value="KIO05656.1"/>
    <property type="molecule type" value="Genomic_DNA"/>
</dbReference>
<evidence type="ECO:0000313" key="1">
    <source>
        <dbReference type="EMBL" id="KIO05656.1"/>
    </source>
</evidence>
<keyword evidence="2" id="KW-1185">Reference proteome</keyword>
<gene>
    <name evidence="1" type="ORF">M404DRAFT_513533</name>
</gene>
<evidence type="ECO:0000313" key="2">
    <source>
        <dbReference type="Proteomes" id="UP000054217"/>
    </source>
</evidence>
<reference evidence="2" key="2">
    <citation type="submission" date="2015-01" db="EMBL/GenBank/DDBJ databases">
        <title>Evolutionary Origins and Diversification of the Mycorrhizal Mutualists.</title>
        <authorList>
            <consortium name="DOE Joint Genome Institute"/>
            <consortium name="Mycorrhizal Genomics Consortium"/>
            <person name="Kohler A."/>
            <person name="Kuo A."/>
            <person name="Nagy L.G."/>
            <person name="Floudas D."/>
            <person name="Copeland A."/>
            <person name="Barry K.W."/>
            <person name="Cichocki N."/>
            <person name="Veneault-Fourrey C."/>
            <person name="LaButti K."/>
            <person name="Lindquist E.A."/>
            <person name="Lipzen A."/>
            <person name="Lundell T."/>
            <person name="Morin E."/>
            <person name="Murat C."/>
            <person name="Riley R."/>
            <person name="Ohm R."/>
            <person name="Sun H."/>
            <person name="Tunlid A."/>
            <person name="Henrissat B."/>
            <person name="Grigoriev I.V."/>
            <person name="Hibbett D.S."/>
            <person name="Martin F."/>
        </authorList>
    </citation>
    <scope>NUCLEOTIDE SEQUENCE [LARGE SCALE GENOMIC DNA]</scope>
    <source>
        <strain evidence="2">Marx 270</strain>
    </source>
</reference>
<dbReference type="AlphaFoldDB" id="A0A0C3PC99"/>
<name>A0A0C3PC99_PISTI</name>
<accession>A0A0C3PC99</accession>
<organism evidence="1 2">
    <name type="scientific">Pisolithus tinctorius Marx 270</name>
    <dbReference type="NCBI Taxonomy" id="870435"/>
    <lineage>
        <taxon>Eukaryota</taxon>
        <taxon>Fungi</taxon>
        <taxon>Dikarya</taxon>
        <taxon>Basidiomycota</taxon>
        <taxon>Agaricomycotina</taxon>
        <taxon>Agaricomycetes</taxon>
        <taxon>Agaricomycetidae</taxon>
        <taxon>Boletales</taxon>
        <taxon>Sclerodermatineae</taxon>
        <taxon>Pisolithaceae</taxon>
        <taxon>Pisolithus</taxon>
    </lineage>
</organism>
<reference evidence="1 2" key="1">
    <citation type="submission" date="2014-04" db="EMBL/GenBank/DDBJ databases">
        <authorList>
            <consortium name="DOE Joint Genome Institute"/>
            <person name="Kuo A."/>
            <person name="Kohler A."/>
            <person name="Costa M.D."/>
            <person name="Nagy L.G."/>
            <person name="Floudas D."/>
            <person name="Copeland A."/>
            <person name="Barry K.W."/>
            <person name="Cichocki N."/>
            <person name="Veneault-Fourrey C."/>
            <person name="LaButti K."/>
            <person name="Lindquist E.A."/>
            <person name="Lipzen A."/>
            <person name="Lundell T."/>
            <person name="Morin E."/>
            <person name="Murat C."/>
            <person name="Sun H."/>
            <person name="Tunlid A."/>
            <person name="Henrissat B."/>
            <person name="Grigoriev I.V."/>
            <person name="Hibbett D.S."/>
            <person name="Martin F."/>
            <person name="Nordberg H.P."/>
            <person name="Cantor M.N."/>
            <person name="Hua S.X."/>
        </authorList>
    </citation>
    <scope>NUCLEOTIDE SEQUENCE [LARGE SCALE GENOMIC DNA]</scope>
    <source>
        <strain evidence="1 2">Marx 270</strain>
    </source>
</reference>
<protein>
    <submittedName>
        <fullName evidence="1">Uncharacterized protein</fullName>
    </submittedName>
</protein>
<sequence>MRSHVTHTTKRLRNESWTKYGAFRSEQHENCLKVLRTPLFMYLLTLPINIGIVIDVHVHRSRVTNRLGWYRWPMKNPEGTR</sequence>
<proteinExistence type="predicted"/>
<dbReference type="HOGENOM" id="CLU_2574828_0_0_1"/>
<dbReference type="InParanoid" id="A0A0C3PC99"/>